<keyword evidence="3 7" id="KW-0436">Ligase</keyword>
<comment type="similarity">
    <text evidence="2 7 8">In the C-terminal section; belongs to the NAD synthetase family.</text>
</comment>
<evidence type="ECO:0000256" key="8">
    <source>
        <dbReference type="PIRNR" id="PIRNR006630"/>
    </source>
</evidence>
<dbReference type="GO" id="GO:0009435">
    <property type="term" value="P:NAD+ biosynthetic process"/>
    <property type="evidence" value="ECO:0007669"/>
    <property type="project" value="UniProtKB-UniRule"/>
</dbReference>
<feature type="active site" description="For glutaminase activity" evidence="7">
    <location>
        <position position="109"/>
    </location>
</feature>
<feature type="binding site" evidence="7">
    <location>
        <position position="177"/>
    </location>
    <ligand>
        <name>L-glutamine</name>
        <dbReference type="ChEBI" id="CHEBI:58359"/>
    </ligand>
</feature>
<dbReference type="InterPro" id="IPR003010">
    <property type="entry name" value="C-N_Hydrolase"/>
</dbReference>
<dbReference type="NCBIfam" id="NF010588">
    <property type="entry name" value="PRK13981.1"/>
    <property type="match status" value="1"/>
</dbReference>
<dbReference type="GO" id="GO:0005524">
    <property type="term" value="F:ATP binding"/>
    <property type="evidence" value="ECO:0007669"/>
    <property type="project" value="UniProtKB-UniRule"/>
</dbReference>
<dbReference type="PANTHER" id="PTHR23090">
    <property type="entry name" value="NH 3 /GLUTAMINE-DEPENDENT NAD + SYNTHETASE"/>
    <property type="match status" value="1"/>
</dbReference>
<dbReference type="PIRSF" id="PIRSF006630">
    <property type="entry name" value="NADS_GAT"/>
    <property type="match status" value="1"/>
</dbReference>
<comment type="function">
    <text evidence="7">Catalyzes the ATP-dependent amidation of deamido-NAD to form NAD. Uses L-glutamine as a nitrogen source.</text>
</comment>
<evidence type="ECO:0000256" key="2">
    <source>
        <dbReference type="ARBA" id="ARBA00007145"/>
    </source>
</evidence>
<evidence type="ECO:0000256" key="3">
    <source>
        <dbReference type="ARBA" id="ARBA00022598"/>
    </source>
</evidence>
<gene>
    <name evidence="7" type="primary">nadE</name>
    <name evidence="11" type="ORF">ISQ63_02480</name>
</gene>
<dbReference type="AlphaFoldDB" id="A0A937I479"/>
<dbReference type="InterPro" id="IPR014445">
    <property type="entry name" value="Gln-dep_NAD_synthase"/>
</dbReference>
<dbReference type="PROSITE" id="PS50263">
    <property type="entry name" value="CN_HYDROLASE"/>
    <property type="match status" value="1"/>
</dbReference>
<dbReference type="Pfam" id="PF02540">
    <property type="entry name" value="NAD_synthase"/>
    <property type="match status" value="1"/>
</dbReference>
<dbReference type="FunFam" id="3.40.50.620:FF:000106">
    <property type="entry name" value="Glutamine-dependent NAD(+) synthetase"/>
    <property type="match status" value="1"/>
</dbReference>
<dbReference type="EMBL" id="JADHQC010000010">
    <property type="protein sequence ID" value="MBL6811733.1"/>
    <property type="molecule type" value="Genomic_DNA"/>
</dbReference>
<name>A0A937I479_9GAMM</name>
<dbReference type="InterPro" id="IPR022310">
    <property type="entry name" value="NAD/GMP_synthase"/>
</dbReference>
<comment type="pathway">
    <text evidence="1 7 8">Cofactor biosynthesis; NAD(+) biosynthesis; NAD(+) from deamido-NAD(+) (L-Gln route): step 1/1.</text>
</comment>
<dbReference type="EC" id="6.3.5.1" evidence="7 8"/>
<dbReference type="CDD" id="cd00553">
    <property type="entry name" value="NAD_synthase"/>
    <property type="match status" value="1"/>
</dbReference>
<feature type="binding site" evidence="7">
    <location>
        <position position="506"/>
    </location>
    <ligand>
        <name>deamido-NAD(+)</name>
        <dbReference type="ChEBI" id="CHEBI:58437"/>
        <note>ligand shared between two neighboring subunits</note>
    </ligand>
</feature>
<feature type="binding site" evidence="7">
    <location>
        <position position="396"/>
    </location>
    <ligand>
        <name>deamido-NAD(+)</name>
        <dbReference type="ChEBI" id="CHEBI:58437"/>
        <note>ligand shared between two neighboring subunits</note>
    </ligand>
</feature>
<dbReference type="GO" id="GO:0008795">
    <property type="term" value="F:NAD+ synthase activity"/>
    <property type="evidence" value="ECO:0007669"/>
    <property type="project" value="UniProtKB-UniRule"/>
</dbReference>
<dbReference type="GO" id="GO:0005737">
    <property type="term" value="C:cytoplasm"/>
    <property type="evidence" value="ECO:0007669"/>
    <property type="project" value="InterPro"/>
</dbReference>
<feature type="domain" description="CN hydrolase" evidence="10">
    <location>
        <begin position="2"/>
        <end position="245"/>
    </location>
</feature>
<dbReference type="GO" id="GO:0003952">
    <property type="term" value="F:NAD+ synthase (glutamine-hydrolyzing) activity"/>
    <property type="evidence" value="ECO:0007669"/>
    <property type="project" value="UniProtKB-UniRule"/>
</dbReference>
<feature type="binding site" evidence="7">
    <location>
        <position position="367"/>
    </location>
    <ligand>
        <name>deamido-NAD(+)</name>
        <dbReference type="ChEBI" id="CHEBI:58437"/>
        <note>ligand shared between two neighboring subunits</note>
    </ligand>
</feature>
<evidence type="ECO:0000256" key="1">
    <source>
        <dbReference type="ARBA" id="ARBA00005188"/>
    </source>
</evidence>
<comment type="caution">
    <text evidence="11">The sequence shown here is derived from an EMBL/GenBank/DDBJ whole genome shotgun (WGS) entry which is preliminary data.</text>
</comment>
<organism evidence="11 12">
    <name type="scientific">SAR86 cluster bacterium</name>
    <dbReference type="NCBI Taxonomy" id="2030880"/>
    <lineage>
        <taxon>Bacteria</taxon>
        <taxon>Pseudomonadati</taxon>
        <taxon>Pseudomonadota</taxon>
        <taxon>Gammaproteobacteria</taxon>
        <taxon>SAR86 cluster</taxon>
    </lineage>
</organism>
<comment type="catalytic activity">
    <reaction evidence="7 8">
        <text>deamido-NAD(+) + L-glutamine + ATP + H2O = L-glutamate + AMP + diphosphate + NAD(+) + H(+)</text>
        <dbReference type="Rhea" id="RHEA:24384"/>
        <dbReference type="ChEBI" id="CHEBI:15377"/>
        <dbReference type="ChEBI" id="CHEBI:15378"/>
        <dbReference type="ChEBI" id="CHEBI:29985"/>
        <dbReference type="ChEBI" id="CHEBI:30616"/>
        <dbReference type="ChEBI" id="CHEBI:33019"/>
        <dbReference type="ChEBI" id="CHEBI:57540"/>
        <dbReference type="ChEBI" id="CHEBI:58359"/>
        <dbReference type="ChEBI" id="CHEBI:58437"/>
        <dbReference type="ChEBI" id="CHEBI:456215"/>
        <dbReference type="EC" id="6.3.5.1"/>
    </reaction>
</comment>
<dbReference type="SUPFAM" id="SSF56317">
    <property type="entry name" value="Carbon-nitrogen hydrolase"/>
    <property type="match status" value="1"/>
</dbReference>
<dbReference type="Gene3D" id="3.40.50.620">
    <property type="entry name" value="HUPs"/>
    <property type="match status" value="1"/>
</dbReference>
<evidence type="ECO:0000313" key="11">
    <source>
        <dbReference type="EMBL" id="MBL6811733.1"/>
    </source>
</evidence>
<feature type="binding site" evidence="7">
    <location>
        <position position="171"/>
    </location>
    <ligand>
        <name>L-glutamine</name>
        <dbReference type="ChEBI" id="CHEBI:58359"/>
    </ligand>
</feature>
<comment type="similarity">
    <text evidence="9">Belongs to the NAD synthetase family.</text>
</comment>
<reference evidence="11" key="1">
    <citation type="submission" date="2020-10" db="EMBL/GenBank/DDBJ databases">
        <title>Microbiome of the Black Sea water column analyzed by genome centric metagenomics.</title>
        <authorList>
            <person name="Cabello-Yeves P.J."/>
            <person name="Callieri C."/>
            <person name="Picazo A."/>
            <person name="Mehrshad M."/>
            <person name="Haro-Moreno J.M."/>
            <person name="Roda-Garcia J."/>
            <person name="Dzembekova N."/>
            <person name="Slabakova V."/>
            <person name="Slabakova N."/>
            <person name="Moncheva S."/>
            <person name="Rodriguez-Valera F."/>
        </authorList>
    </citation>
    <scope>NUCLEOTIDE SEQUENCE</scope>
    <source>
        <strain evidence="11">BS307-5m-G49</strain>
    </source>
</reference>
<dbReference type="Proteomes" id="UP000744438">
    <property type="component" value="Unassembled WGS sequence"/>
</dbReference>
<keyword evidence="5 7" id="KW-0067">ATP-binding</keyword>
<dbReference type="InterPro" id="IPR003694">
    <property type="entry name" value="NAD_synthase"/>
</dbReference>
<sequence>MYKIKLVQENPKVGDIQGNLDLAKSYIGQAIENDLDLIVFSEMFLTGYPPEDLLLREDFLNESERCSKELEELSKKISIIIGCPSREGENIFNSALFYQNGKMVKNYKKQILPNYKEFDEKRYFSKGESHEVFEDGDLKFGISICEDIWNEDFTKEICNQDIDLLINLSASPFTLDKKNLREEMLCNYFAKFKKPIIYVNQVGGQDELVFDGSSLIIDSKDFVKRLKSFETDQAVIEIEGNNISTSLKANQLSKVGDISDIYNALVLGTRDYVQKNNFKGILIGSSGGIDSALTAAIASDALGPDKVNTVMMPFKYTADISVEDAQQLADNLGFTHEVIPISEMFTAFKNSLDGKIEPKEFDKTEENLQSRCRGVTLMALSNNLGYLVLTTGNKSEAAVGYSTLYGDTAGGFSVLRDVYKTTVYDLAKYRNSLSKVIPQRIIDREPSAELSEDQKDSDSLPTYDLLDPIIEAYVEDDKTKKEIIDSGFNLDDVEKVIDLINFNEYKRRQVPIGIKISARNFGKDRRYPITNFWKNNI</sequence>
<proteinExistence type="inferred from homology"/>
<dbReference type="SUPFAM" id="SSF52402">
    <property type="entry name" value="Adenine nucleotide alpha hydrolases-like"/>
    <property type="match status" value="1"/>
</dbReference>
<evidence type="ECO:0000256" key="9">
    <source>
        <dbReference type="RuleBase" id="RU003811"/>
    </source>
</evidence>
<comment type="caution">
    <text evidence="7">Lacks conserved residue(s) required for the propagation of feature annotation.</text>
</comment>
<evidence type="ECO:0000256" key="4">
    <source>
        <dbReference type="ARBA" id="ARBA00022741"/>
    </source>
</evidence>
<feature type="binding site" evidence="7">
    <location>
        <position position="391"/>
    </location>
    <ligand>
        <name>ATP</name>
        <dbReference type="ChEBI" id="CHEBI:30616"/>
    </ligand>
</feature>
<evidence type="ECO:0000259" key="10">
    <source>
        <dbReference type="PROSITE" id="PS50263"/>
    </source>
</evidence>
<keyword evidence="6 7" id="KW-0520">NAD</keyword>
<dbReference type="CDD" id="cd07570">
    <property type="entry name" value="GAT_Gln-NAD-synth"/>
    <property type="match status" value="1"/>
</dbReference>
<evidence type="ECO:0000256" key="7">
    <source>
        <dbReference type="HAMAP-Rule" id="MF_02090"/>
    </source>
</evidence>
<feature type="binding site" evidence="7">
    <location>
        <position position="115"/>
    </location>
    <ligand>
        <name>L-glutamine</name>
        <dbReference type="ChEBI" id="CHEBI:58359"/>
    </ligand>
</feature>
<feature type="active site" description="Proton acceptor; for glutaminase activity" evidence="7">
    <location>
        <position position="42"/>
    </location>
</feature>
<dbReference type="InterPro" id="IPR036526">
    <property type="entry name" value="C-N_Hydrolase_sf"/>
</dbReference>
<dbReference type="GO" id="GO:0004359">
    <property type="term" value="F:glutaminase activity"/>
    <property type="evidence" value="ECO:0007669"/>
    <property type="project" value="InterPro"/>
</dbReference>
<evidence type="ECO:0000256" key="6">
    <source>
        <dbReference type="ARBA" id="ARBA00023027"/>
    </source>
</evidence>
<evidence type="ECO:0000256" key="5">
    <source>
        <dbReference type="ARBA" id="ARBA00022840"/>
    </source>
</evidence>
<feature type="active site" description="Nucleophile; for glutaminase activity" evidence="7">
    <location>
        <position position="145"/>
    </location>
</feature>
<dbReference type="HAMAP" id="MF_02090">
    <property type="entry name" value="NadE_glutamine_dep"/>
    <property type="match status" value="1"/>
</dbReference>
<dbReference type="Pfam" id="PF00795">
    <property type="entry name" value="CN_hydrolase"/>
    <property type="match status" value="1"/>
</dbReference>
<protein>
    <recommendedName>
        <fullName evidence="7 8">Glutamine-dependent NAD(+) synthetase</fullName>
        <ecNumber evidence="7 8">6.3.5.1</ecNumber>
    </recommendedName>
    <alternativeName>
        <fullName evidence="7 8">NAD(+) synthase [glutamine-hydrolyzing]</fullName>
    </alternativeName>
</protein>
<evidence type="ECO:0000313" key="12">
    <source>
        <dbReference type="Proteomes" id="UP000744438"/>
    </source>
</evidence>
<keyword evidence="4 7" id="KW-0547">Nucleotide-binding</keyword>
<feature type="binding site" evidence="7">
    <location>
        <begin position="284"/>
        <end position="291"/>
    </location>
    <ligand>
        <name>ATP</name>
        <dbReference type="ChEBI" id="CHEBI:30616"/>
    </ligand>
</feature>
<dbReference type="PANTHER" id="PTHR23090:SF9">
    <property type="entry name" value="GLUTAMINE-DEPENDENT NAD(+) SYNTHETASE"/>
    <property type="match status" value="1"/>
</dbReference>
<dbReference type="NCBIfam" id="TIGR00552">
    <property type="entry name" value="nadE"/>
    <property type="match status" value="1"/>
</dbReference>
<accession>A0A937I479</accession>
<dbReference type="Gene3D" id="3.60.110.10">
    <property type="entry name" value="Carbon-nitrogen hydrolase"/>
    <property type="match status" value="1"/>
</dbReference>
<dbReference type="InterPro" id="IPR014729">
    <property type="entry name" value="Rossmann-like_a/b/a_fold"/>
</dbReference>